<dbReference type="STRING" id="946122.A0A0C2XCM0"/>
<protein>
    <submittedName>
        <fullName evidence="1">Uncharacterized protein</fullName>
    </submittedName>
</protein>
<dbReference type="HOGENOM" id="CLU_1730949_0_0_1"/>
<name>A0A0C2XCM0_AMAMK</name>
<keyword evidence="2" id="KW-1185">Reference proteome</keyword>
<evidence type="ECO:0000313" key="1">
    <source>
        <dbReference type="EMBL" id="KIL67151.1"/>
    </source>
</evidence>
<dbReference type="OrthoDB" id="2970331at2759"/>
<accession>A0A0C2XCM0</accession>
<dbReference type="EMBL" id="KN818233">
    <property type="protein sequence ID" value="KIL67151.1"/>
    <property type="molecule type" value="Genomic_DNA"/>
</dbReference>
<evidence type="ECO:0000313" key="2">
    <source>
        <dbReference type="Proteomes" id="UP000054549"/>
    </source>
</evidence>
<reference evidence="1 2" key="1">
    <citation type="submission" date="2014-04" db="EMBL/GenBank/DDBJ databases">
        <title>Evolutionary Origins and Diversification of the Mycorrhizal Mutualists.</title>
        <authorList>
            <consortium name="DOE Joint Genome Institute"/>
            <consortium name="Mycorrhizal Genomics Consortium"/>
            <person name="Kohler A."/>
            <person name="Kuo A."/>
            <person name="Nagy L.G."/>
            <person name="Floudas D."/>
            <person name="Copeland A."/>
            <person name="Barry K.W."/>
            <person name="Cichocki N."/>
            <person name="Veneault-Fourrey C."/>
            <person name="LaButti K."/>
            <person name="Lindquist E.A."/>
            <person name="Lipzen A."/>
            <person name="Lundell T."/>
            <person name="Morin E."/>
            <person name="Murat C."/>
            <person name="Riley R."/>
            <person name="Ohm R."/>
            <person name="Sun H."/>
            <person name="Tunlid A."/>
            <person name="Henrissat B."/>
            <person name="Grigoriev I.V."/>
            <person name="Hibbett D.S."/>
            <person name="Martin F."/>
        </authorList>
    </citation>
    <scope>NUCLEOTIDE SEQUENCE [LARGE SCALE GENOMIC DNA]</scope>
    <source>
        <strain evidence="1 2">Koide BX008</strain>
    </source>
</reference>
<gene>
    <name evidence="1" type="ORF">M378DRAFT_9775</name>
</gene>
<sequence length="151" mass="16665">MPAGASQQRPISTFSFATSVSPFGRPSVSTDPTDEELYSALKNYINMQNVMTVQKKAAIEPPVKQLPLVSGVTIKPTWPAFKQYYHHASRSAKSTRSCPASAFAAWLPFQRSVCACFEQLRAGSRSLRNHMIREPNFGQSPPLLSSIQGYV</sequence>
<dbReference type="InParanoid" id="A0A0C2XCM0"/>
<organism evidence="1 2">
    <name type="scientific">Amanita muscaria (strain Koide BX008)</name>
    <dbReference type="NCBI Taxonomy" id="946122"/>
    <lineage>
        <taxon>Eukaryota</taxon>
        <taxon>Fungi</taxon>
        <taxon>Dikarya</taxon>
        <taxon>Basidiomycota</taxon>
        <taxon>Agaricomycotina</taxon>
        <taxon>Agaricomycetes</taxon>
        <taxon>Agaricomycetidae</taxon>
        <taxon>Agaricales</taxon>
        <taxon>Pluteineae</taxon>
        <taxon>Amanitaceae</taxon>
        <taxon>Amanita</taxon>
    </lineage>
</organism>
<dbReference type="AlphaFoldDB" id="A0A0C2XCM0"/>
<dbReference type="Proteomes" id="UP000054549">
    <property type="component" value="Unassembled WGS sequence"/>
</dbReference>
<proteinExistence type="predicted"/>